<evidence type="ECO:0000259" key="10">
    <source>
        <dbReference type="PROSITE" id="PS52029"/>
    </source>
</evidence>
<dbReference type="Proteomes" id="UP000248887">
    <property type="component" value="Unassembled WGS sequence"/>
</dbReference>
<keyword evidence="4" id="KW-0808">Transferase</keyword>
<dbReference type="PROSITE" id="PS52029">
    <property type="entry name" value="LD_TPASE"/>
    <property type="match status" value="1"/>
</dbReference>
<dbReference type="PANTHER" id="PTHR30582:SF24">
    <property type="entry name" value="L,D-TRANSPEPTIDASE ERFK_SRFK-RELATED"/>
    <property type="match status" value="1"/>
</dbReference>
<dbReference type="InterPro" id="IPR005490">
    <property type="entry name" value="LD_TPept_cat_dom"/>
</dbReference>
<sequence>MQADSVSAGGDVVNRAWRHGPLAVRAAPLVALAALAGWLLPSPASAQNSIYGFGSSYNVFVGQGAGGGQQRYNRGGSGVWQPGSASVYPPGRVYEPPRPPAGIGTGYGDAYASAGGSARSVGGAYGSAGGVYGTVPPGTAPQGKTRGRGNITVNAYGASRNGAPSPAATVQPVAVEADVYDDPALEDDSAPLPIYRANSGGKGVDPKFDRHLVRYTSSDPAGTIIVDTGARYLYLVQGDGTALRYGIGVGREGFAWSGSERVTDMREWPDWRPPPEMVERRPDLPNVMPGGPDNPLGARALYLGKTLYRIHGSNEPETIGQAVSSGCIRMRNQDVIDLYDRVKVGTLVRVI</sequence>
<feature type="active site" description="Proton donor/acceptor" evidence="9">
    <location>
        <position position="311"/>
    </location>
</feature>
<dbReference type="EMBL" id="QFQD01000035">
    <property type="protein sequence ID" value="PZQ82154.1"/>
    <property type="molecule type" value="Genomic_DNA"/>
</dbReference>
<accession>A0A2W5QZQ4</accession>
<keyword evidence="3" id="KW-0328">Glycosyltransferase</keyword>
<evidence type="ECO:0000256" key="7">
    <source>
        <dbReference type="ARBA" id="ARBA00022984"/>
    </source>
</evidence>
<feature type="active site" description="Nucleophile" evidence="9">
    <location>
        <position position="327"/>
    </location>
</feature>
<dbReference type="UniPathway" id="UPA00219"/>
<dbReference type="GO" id="GO:0071555">
    <property type="term" value="P:cell wall organization"/>
    <property type="evidence" value="ECO:0007669"/>
    <property type="project" value="UniProtKB-UniRule"/>
</dbReference>
<dbReference type="FunFam" id="2.40.440.10:FF:000002">
    <property type="entry name" value="L,D-transpeptidase ErfK/SrfK"/>
    <property type="match status" value="1"/>
</dbReference>
<reference evidence="11 12" key="1">
    <citation type="submission" date="2017-08" db="EMBL/GenBank/DDBJ databases">
        <title>Infants hospitalized years apart are colonized by the same room-sourced microbial strains.</title>
        <authorList>
            <person name="Brooks B."/>
            <person name="Olm M.R."/>
            <person name="Firek B.A."/>
            <person name="Baker R."/>
            <person name="Thomas B.C."/>
            <person name="Morowitz M.J."/>
            <person name="Banfield J.F."/>
        </authorList>
    </citation>
    <scope>NUCLEOTIDE SEQUENCE [LARGE SCALE GENOMIC DNA]</scope>
    <source>
        <strain evidence="11">S2_005_001_R2_27</strain>
    </source>
</reference>
<evidence type="ECO:0000256" key="5">
    <source>
        <dbReference type="ARBA" id="ARBA00022801"/>
    </source>
</evidence>
<dbReference type="GO" id="GO:0018104">
    <property type="term" value="P:peptidoglycan-protein cross-linking"/>
    <property type="evidence" value="ECO:0007669"/>
    <property type="project" value="TreeGrafter"/>
</dbReference>
<protein>
    <recommendedName>
        <fullName evidence="10">L,D-TPase catalytic domain-containing protein</fullName>
    </recommendedName>
</protein>
<dbReference type="GO" id="GO:0008360">
    <property type="term" value="P:regulation of cell shape"/>
    <property type="evidence" value="ECO:0007669"/>
    <property type="project" value="UniProtKB-UniRule"/>
</dbReference>
<dbReference type="AlphaFoldDB" id="A0A2W5QZQ4"/>
<dbReference type="Gene3D" id="2.40.440.10">
    <property type="entry name" value="L,D-transpeptidase catalytic domain-like"/>
    <property type="match status" value="1"/>
</dbReference>
<evidence type="ECO:0000256" key="1">
    <source>
        <dbReference type="ARBA" id="ARBA00004752"/>
    </source>
</evidence>
<name>A0A2W5QZQ4_ANCNO</name>
<dbReference type="GO" id="GO:0016757">
    <property type="term" value="F:glycosyltransferase activity"/>
    <property type="evidence" value="ECO:0007669"/>
    <property type="project" value="UniProtKB-KW"/>
</dbReference>
<dbReference type="PANTHER" id="PTHR30582">
    <property type="entry name" value="L,D-TRANSPEPTIDASE"/>
    <property type="match status" value="1"/>
</dbReference>
<dbReference type="GO" id="GO:0005576">
    <property type="term" value="C:extracellular region"/>
    <property type="evidence" value="ECO:0007669"/>
    <property type="project" value="TreeGrafter"/>
</dbReference>
<evidence type="ECO:0000313" key="12">
    <source>
        <dbReference type="Proteomes" id="UP000248887"/>
    </source>
</evidence>
<dbReference type="SUPFAM" id="SSF141523">
    <property type="entry name" value="L,D-transpeptidase catalytic domain-like"/>
    <property type="match status" value="1"/>
</dbReference>
<comment type="similarity">
    <text evidence="2">Belongs to the YkuD family.</text>
</comment>
<comment type="caution">
    <text evidence="11">The sequence shown here is derived from an EMBL/GenBank/DDBJ whole genome shotgun (WGS) entry which is preliminary data.</text>
</comment>
<evidence type="ECO:0000313" key="11">
    <source>
        <dbReference type="EMBL" id="PZQ82154.1"/>
    </source>
</evidence>
<evidence type="ECO:0000256" key="8">
    <source>
        <dbReference type="ARBA" id="ARBA00023316"/>
    </source>
</evidence>
<evidence type="ECO:0000256" key="9">
    <source>
        <dbReference type="PROSITE-ProRule" id="PRU01373"/>
    </source>
</evidence>
<gene>
    <name evidence="11" type="ORF">DI549_12360</name>
</gene>
<dbReference type="InterPro" id="IPR050979">
    <property type="entry name" value="LD-transpeptidase"/>
</dbReference>
<evidence type="ECO:0000256" key="6">
    <source>
        <dbReference type="ARBA" id="ARBA00022960"/>
    </source>
</evidence>
<evidence type="ECO:0000256" key="3">
    <source>
        <dbReference type="ARBA" id="ARBA00022676"/>
    </source>
</evidence>
<keyword evidence="5" id="KW-0378">Hydrolase</keyword>
<organism evidence="11 12">
    <name type="scientific">Ancylobacter novellus</name>
    <name type="common">Thiobacillus novellus</name>
    <dbReference type="NCBI Taxonomy" id="921"/>
    <lineage>
        <taxon>Bacteria</taxon>
        <taxon>Pseudomonadati</taxon>
        <taxon>Pseudomonadota</taxon>
        <taxon>Alphaproteobacteria</taxon>
        <taxon>Hyphomicrobiales</taxon>
        <taxon>Xanthobacteraceae</taxon>
        <taxon>Ancylobacter</taxon>
    </lineage>
</organism>
<keyword evidence="6 9" id="KW-0133">Cell shape</keyword>
<dbReference type="CDD" id="cd16913">
    <property type="entry name" value="YkuD_like"/>
    <property type="match status" value="1"/>
</dbReference>
<dbReference type="Pfam" id="PF03734">
    <property type="entry name" value="YkuD"/>
    <property type="match status" value="1"/>
</dbReference>
<comment type="pathway">
    <text evidence="1 9">Cell wall biogenesis; peptidoglycan biosynthesis.</text>
</comment>
<feature type="domain" description="L,D-TPase catalytic" evidence="10">
    <location>
        <begin position="222"/>
        <end position="351"/>
    </location>
</feature>
<keyword evidence="7 9" id="KW-0573">Peptidoglycan synthesis</keyword>
<keyword evidence="8 9" id="KW-0961">Cell wall biogenesis/degradation</keyword>
<dbReference type="GO" id="GO:0071972">
    <property type="term" value="F:peptidoglycan L,D-transpeptidase activity"/>
    <property type="evidence" value="ECO:0007669"/>
    <property type="project" value="TreeGrafter"/>
</dbReference>
<evidence type="ECO:0000256" key="2">
    <source>
        <dbReference type="ARBA" id="ARBA00005992"/>
    </source>
</evidence>
<dbReference type="InterPro" id="IPR038063">
    <property type="entry name" value="Transpep_catalytic_dom"/>
</dbReference>
<proteinExistence type="inferred from homology"/>
<evidence type="ECO:0000256" key="4">
    <source>
        <dbReference type="ARBA" id="ARBA00022679"/>
    </source>
</evidence>